<gene>
    <name evidence="9" type="primary">LOC108838879</name>
</gene>
<accession>A0A6J0M4J6</accession>
<keyword evidence="5" id="KW-0539">Nucleus</keyword>
<reference evidence="8" key="1">
    <citation type="journal article" date="2019" name="Database">
        <title>The radish genome database (RadishGD): an integrated information resource for radish genomics.</title>
        <authorList>
            <person name="Yu H.J."/>
            <person name="Baek S."/>
            <person name="Lee Y.J."/>
            <person name="Cho A."/>
            <person name="Mun J.H."/>
        </authorList>
    </citation>
    <scope>NUCLEOTIDE SEQUENCE [LARGE SCALE GENOMIC DNA]</scope>
    <source>
        <strain evidence="8">cv. WK10039</strain>
    </source>
</reference>
<sequence length="252" mass="29093">MAREKMKLTRIANPRERKTAYKRRVQGLINKVKELTILCGSDACLTIFNRDDNKLVAWPSPQVAESLMDRFYSLPSFERTIKAETQESFIKTNMKKMEKKLVDCRERVAELEVEHLMFQLDNGRRVDDLSQTEAKILKSYTNKRIMGLNKKLGYPEHAYTSVKEPFLRDGTPRVWDAAFEQGYCSSLTESSCIYFLDKWFFDDPKVQEHGDDGTHLPTLVHRFDLNKEPSDDEEDLETYKGESSKSGGASDA</sequence>
<dbReference type="AlphaFoldDB" id="A0A6J0M4J6"/>
<dbReference type="PROSITE" id="PS50066">
    <property type="entry name" value="MADS_BOX_2"/>
    <property type="match status" value="1"/>
</dbReference>
<dbReference type="SUPFAM" id="SSF55455">
    <property type="entry name" value="SRF-like"/>
    <property type="match status" value="1"/>
</dbReference>
<dbReference type="PANTHER" id="PTHR48019">
    <property type="entry name" value="SERUM RESPONSE FACTOR HOMOLOG"/>
    <property type="match status" value="1"/>
</dbReference>
<dbReference type="GO" id="GO:0046983">
    <property type="term" value="F:protein dimerization activity"/>
    <property type="evidence" value="ECO:0007669"/>
    <property type="project" value="InterPro"/>
</dbReference>
<dbReference type="GeneID" id="108838879"/>
<dbReference type="RefSeq" id="XP_018467252.1">
    <property type="nucleotide sequence ID" value="XM_018611750.1"/>
</dbReference>
<evidence type="ECO:0000256" key="3">
    <source>
        <dbReference type="ARBA" id="ARBA00023125"/>
    </source>
</evidence>
<reference evidence="9" key="2">
    <citation type="submission" date="2025-08" db="UniProtKB">
        <authorList>
            <consortium name="RefSeq"/>
        </authorList>
    </citation>
    <scope>IDENTIFICATION</scope>
    <source>
        <tissue evidence="9">Leaf</tissue>
    </source>
</reference>
<dbReference type="KEGG" id="rsz:108838879"/>
<dbReference type="InterPro" id="IPR050142">
    <property type="entry name" value="MADS-box/MEF2_TF"/>
</dbReference>
<dbReference type="GO" id="GO:0005634">
    <property type="term" value="C:nucleus"/>
    <property type="evidence" value="ECO:0007669"/>
    <property type="project" value="UniProtKB-SubCell"/>
</dbReference>
<keyword evidence="4" id="KW-0804">Transcription</keyword>
<feature type="domain" description="MADS-box" evidence="7">
    <location>
        <begin position="1"/>
        <end position="49"/>
    </location>
</feature>
<dbReference type="OrthoDB" id="1163690at2759"/>
<protein>
    <submittedName>
        <fullName evidence="9">MADS-box transcription factor PHERES 2-like</fullName>
    </submittedName>
</protein>
<dbReference type="Pfam" id="PF00319">
    <property type="entry name" value="SRF-TF"/>
    <property type="match status" value="1"/>
</dbReference>
<organism evidence="8 9">
    <name type="scientific">Raphanus sativus</name>
    <name type="common">Radish</name>
    <name type="synonym">Raphanus raphanistrum var. sativus</name>
    <dbReference type="NCBI Taxonomy" id="3726"/>
    <lineage>
        <taxon>Eukaryota</taxon>
        <taxon>Viridiplantae</taxon>
        <taxon>Streptophyta</taxon>
        <taxon>Embryophyta</taxon>
        <taxon>Tracheophyta</taxon>
        <taxon>Spermatophyta</taxon>
        <taxon>Magnoliopsida</taxon>
        <taxon>eudicotyledons</taxon>
        <taxon>Gunneridae</taxon>
        <taxon>Pentapetalae</taxon>
        <taxon>rosids</taxon>
        <taxon>malvids</taxon>
        <taxon>Brassicales</taxon>
        <taxon>Brassicaceae</taxon>
        <taxon>Brassiceae</taxon>
        <taxon>Raphanus</taxon>
    </lineage>
</organism>
<evidence type="ECO:0000313" key="8">
    <source>
        <dbReference type="Proteomes" id="UP000504610"/>
    </source>
</evidence>
<keyword evidence="3" id="KW-0238">DNA-binding</keyword>
<dbReference type="SMART" id="SM00432">
    <property type="entry name" value="MADS"/>
    <property type="match status" value="1"/>
</dbReference>
<comment type="subcellular location">
    <subcellularLocation>
        <location evidence="1">Nucleus</location>
    </subcellularLocation>
</comment>
<keyword evidence="2" id="KW-0805">Transcription regulation</keyword>
<dbReference type="GO" id="GO:0045944">
    <property type="term" value="P:positive regulation of transcription by RNA polymerase II"/>
    <property type="evidence" value="ECO:0007669"/>
    <property type="project" value="InterPro"/>
</dbReference>
<evidence type="ECO:0000259" key="7">
    <source>
        <dbReference type="PROSITE" id="PS50066"/>
    </source>
</evidence>
<name>A0A6J0M4J6_RAPSA</name>
<evidence type="ECO:0000256" key="4">
    <source>
        <dbReference type="ARBA" id="ARBA00023163"/>
    </source>
</evidence>
<feature type="region of interest" description="Disordered" evidence="6">
    <location>
        <begin position="224"/>
        <end position="252"/>
    </location>
</feature>
<evidence type="ECO:0000256" key="6">
    <source>
        <dbReference type="SAM" id="MobiDB-lite"/>
    </source>
</evidence>
<dbReference type="InterPro" id="IPR033897">
    <property type="entry name" value="SRF-like_MADS-box"/>
</dbReference>
<proteinExistence type="predicted"/>
<dbReference type="InterPro" id="IPR036879">
    <property type="entry name" value="TF_MADSbox_sf"/>
</dbReference>
<dbReference type="CDD" id="cd00266">
    <property type="entry name" value="MADS_SRF_like"/>
    <property type="match status" value="1"/>
</dbReference>
<dbReference type="Gene3D" id="3.40.1810.10">
    <property type="entry name" value="Transcription factor, MADS-box"/>
    <property type="match status" value="1"/>
</dbReference>
<keyword evidence="8" id="KW-1185">Reference proteome</keyword>
<evidence type="ECO:0000256" key="5">
    <source>
        <dbReference type="ARBA" id="ARBA00023242"/>
    </source>
</evidence>
<dbReference type="GO" id="GO:0000981">
    <property type="term" value="F:DNA-binding transcription factor activity, RNA polymerase II-specific"/>
    <property type="evidence" value="ECO:0007669"/>
    <property type="project" value="InterPro"/>
</dbReference>
<evidence type="ECO:0000256" key="2">
    <source>
        <dbReference type="ARBA" id="ARBA00023015"/>
    </source>
</evidence>
<evidence type="ECO:0000256" key="1">
    <source>
        <dbReference type="ARBA" id="ARBA00004123"/>
    </source>
</evidence>
<dbReference type="GO" id="GO:0000987">
    <property type="term" value="F:cis-regulatory region sequence-specific DNA binding"/>
    <property type="evidence" value="ECO:0007669"/>
    <property type="project" value="InterPro"/>
</dbReference>
<dbReference type="Proteomes" id="UP000504610">
    <property type="component" value="Chromosome 2"/>
</dbReference>
<dbReference type="InterPro" id="IPR002100">
    <property type="entry name" value="TF_MADSbox"/>
</dbReference>
<evidence type="ECO:0000313" key="9">
    <source>
        <dbReference type="RefSeq" id="XP_018467252.1"/>
    </source>
</evidence>